<protein>
    <submittedName>
        <fullName evidence="1">Uncharacterized protein</fullName>
    </submittedName>
</protein>
<accession>A0A2N9IG66</accession>
<evidence type="ECO:0000313" key="1">
    <source>
        <dbReference type="EMBL" id="SPD23090.1"/>
    </source>
</evidence>
<gene>
    <name evidence="1" type="ORF">FSB_LOCUS50972</name>
</gene>
<dbReference type="EMBL" id="OIVN01005558">
    <property type="protein sequence ID" value="SPD23090.1"/>
    <property type="molecule type" value="Genomic_DNA"/>
</dbReference>
<reference evidence="1" key="1">
    <citation type="submission" date="2018-02" db="EMBL/GenBank/DDBJ databases">
        <authorList>
            <person name="Cohen D.B."/>
            <person name="Kent A.D."/>
        </authorList>
    </citation>
    <scope>NUCLEOTIDE SEQUENCE</scope>
</reference>
<organism evidence="1">
    <name type="scientific">Fagus sylvatica</name>
    <name type="common">Beechnut</name>
    <dbReference type="NCBI Taxonomy" id="28930"/>
    <lineage>
        <taxon>Eukaryota</taxon>
        <taxon>Viridiplantae</taxon>
        <taxon>Streptophyta</taxon>
        <taxon>Embryophyta</taxon>
        <taxon>Tracheophyta</taxon>
        <taxon>Spermatophyta</taxon>
        <taxon>Magnoliopsida</taxon>
        <taxon>eudicotyledons</taxon>
        <taxon>Gunneridae</taxon>
        <taxon>Pentapetalae</taxon>
        <taxon>rosids</taxon>
        <taxon>fabids</taxon>
        <taxon>Fagales</taxon>
        <taxon>Fagaceae</taxon>
        <taxon>Fagus</taxon>
    </lineage>
</organism>
<sequence length="213" mass="24306">MSLQHVRSNKTSHKGGVNKRFSLWLTWTTSLLEDMAPKIQGPVVEEGDKNTNSFTASHSNLQYNSISSLSINGVMSNPDAISESITNFYSHLFEERRVGHAGWVRFFLIPAEDAIWLELFGEEEVADVVAGFNGDKAPSDGFSMGFYQCCWDILRPDVMAFLTFSDLCSFEKFNANSCPSFRRRRKLWRLKVVLNNCLMPLFKVVRFLKCHCE</sequence>
<name>A0A2N9IG66_FAGSY</name>
<dbReference type="AlphaFoldDB" id="A0A2N9IG66"/>
<proteinExistence type="predicted"/>